<evidence type="ECO:0000256" key="1">
    <source>
        <dbReference type="ARBA" id="ARBA00022723"/>
    </source>
</evidence>
<dbReference type="SMR" id="A0A482WWL0"/>
<dbReference type="SUPFAM" id="SSF57924">
    <property type="entry name" value="Inhibitor of apoptosis (IAP) repeat"/>
    <property type="match status" value="1"/>
</dbReference>
<dbReference type="Pfam" id="PF00653">
    <property type="entry name" value="BIR"/>
    <property type="match status" value="1"/>
</dbReference>
<dbReference type="FunCoup" id="A0A482WWL0">
    <property type="interactions" value="500"/>
</dbReference>
<keyword evidence="1" id="KW-0479">Metal-binding</keyword>
<evidence type="ECO:0000313" key="3">
    <source>
        <dbReference type="EMBL" id="RZF37541.1"/>
    </source>
</evidence>
<proteinExistence type="predicted"/>
<dbReference type="Proteomes" id="UP000291343">
    <property type="component" value="Unassembled WGS sequence"/>
</dbReference>
<gene>
    <name evidence="3" type="ORF">LSTR_LSTR008579</name>
</gene>
<dbReference type="Gene3D" id="1.10.1170.10">
    <property type="entry name" value="Inhibitor Of Apoptosis Protein (2mihbC-IAP-1), Chain A"/>
    <property type="match status" value="1"/>
</dbReference>
<dbReference type="InParanoid" id="A0A482WWL0"/>
<dbReference type="STRING" id="195883.A0A482WWL0"/>
<protein>
    <submittedName>
        <fullName evidence="3">Uncharacterized protein</fullName>
    </submittedName>
</protein>
<comment type="caution">
    <text evidence="3">The sequence shown here is derived from an EMBL/GenBank/DDBJ whole genome shotgun (WGS) entry which is preliminary data.</text>
</comment>
<dbReference type="PANTHER" id="PTHR46771:SF5">
    <property type="entry name" value="DETERIN"/>
    <property type="match status" value="1"/>
</dbReference>
<evidence type="ECO:0000313" key="4">
    <source>
        <dbReference type="Proteomes" id="UP000291343"/>
    </source>
</evidence>
<evidence type="ECO:0000256" key="2">
    <source>
        <dbReference type="ARBA" id="ARBA00022833"/>
    </source>
</evidence>
<dbReference type="EMBL" id="QKKF02023962">
    <property type="protein sequence ID" value="RZF37541.1"/>
    <property type="molecule type" value="Genomic_DNA"/>
</dbReference>
<dbReference type="CDD" id="cd00022">
    <property type="entry name" value="BIR"/>
    <property type="match status" value="1"/>
</dbReference>
<dbReference type="InterPro" id="IPR051190">
    <property type="entry name" value="Baculoviral_IAP"/>
</dbReference>
<keyword evidence="2" id="KW-0862">Zinc</keyword>
<sequence length="130" mass="15013">MAFTIGQDDVMLWTKTRLKTFKYWPFDDKVPCSSKRMAAAGFYASGGKEEPDLAICFVCKKSLNGWEKTDDPWEEHKKHCPACPFVLMNKQEKDLTIENIIDLIMHVEVHRMKSIKEKTVGEFKKLAKAL</sequence>
<dbReference type="PANTHER" id="PTHR46771">
    <property type="entry name" value="DETERIN"/>
    <property type="match status" value="1"/>
</dbReference>
<organism evidence="3 4">
    <name type="scientific">Laodelphax striatellus</name>
    <name type="common">Small brown planthopper</name>
    <name type="synonym">Delphax striatella</name>
    <dbReference type="NCBI Taxonomy" id="195883"/>
    <lineage>
        <taxon>Eukaryota</taxon>
        <taxon>Metazoa</taxon>
        <taxon>Ecdysozoa</taxon>
        <taxon>Arthropoda</taxon>
        <taxon>Hexapoda</taxon>
        <taxon>Insecta</taxon>
        <taxon>Pterygota</taxon>
        <taxon>Neoptera</taxon>
        <taxon>Paraneoptera</taxon>
        <taxon>Hemiptera</taxon>
        <taxon>Auchenorrhyncha</taxon>
        <taxon>Fulgoroidea</taxon>
        <taxon>Delphacidae</taxon>
        <taxon>Criomorphinae</taxon>
        <taxon>Laodelphax</taxon>
    </lineage>
</organism>
<dbReference type="SMART" id="SM00238">
    <property type="entry name" value="BIR"/>
    <property type="match status" value="1"/>
</dbReference>
<keyword evidence="4" id="KW-1185">Reference proteome</keyword>
<dbReference type="OrthoDB" id="2196114at2759"/>
<dbReference type="GO" id="GO:0046872">
    <property type="term" value="F:metal ion binding"/>
    <property type="evidence" value="ECO:0007669"/>
    <property type="project" value="UniProtKB-KW"/>
</dbReference>
<name>A0A482WWL0_LAOST</name>
<reference evidence="3 4" key="1">
    <citation type="journal article" date="2017" name="Gigascience">
        <title>Genome sequence of the small brown planthopper, Laodelphax striatellus.</title>
        <authorList>
            <person name="Zhu J."/>
            <person name="Jiang F."/>
            <person name="Wang X."/>
            <person name="Yang P."/>
            <person name="Bao Y."/>
            <person name="Zhao W."/>
            <person name="Wang W."/>
            <person name="Lu H."/>
            <person name="Wang Q."/>
            <person name="Cui N."/>
            <person name="Li J."/>
            <person name="Chen X."/>
            <person name="Luo L."/>
            <person name="Yu J."/>
            <person name="Kang L."/>
            <person name="Cui F."/>
        </authorList>
    </citation>
    <scope>NUCLEOTIDE SEQUENCE [LARGE SCALE GENOMIC DNA]</scope>
    <source>
        <strain evidence="3">Lst14</strain>
    </source>
</reference>
<accession>A0A482WWL0</accession>
<dbReference type="InterPro" id="IPR001370">
    <property type="entry name" value="BIR_rpt"/>
</dbReference>
<dbReference type="PROSITE" id="PS50143">
    <property type="entry name" value="BIR_REPEAT_2"/>
    <property type="match status" value="1"/>
</dbReference>
<dbReference type="AlphaFoldDB" id="A0A482WWL0"/>